<evidence type="ECO:0000256" key="2">
    <source>
        <dbReference type="SAM" id="MobiDB-lite"/>
    </source>
</evidence>
<accession>A0A0B1SB81</accession>
<dbReference type="Proteomes" id="UP000053660">
    <property type="component" value="Unassembled WGS sequence"/>
</dbReference>
<proteinExistence type="predicted"/>
<keyword evidence="5" id="KW-1185">Reference proteome</keyword>
<protein>
    <recommendedName>
        <fullName evidence="3">Myosin tail domain-containing protein</fullName>
    </recommendedName>
</protein>
<dbReference type="EMBL" id="KN578643">
    <property type="protein sequence ID" value="KHJ82563.1"/>
    <property type="molecule type" value="Genomic_DNA"/>
</dbReference>
<sequence>METAFLKTQLADARKRLDEELEQHSAELQRKAARDLAEALNKVEEAESAREKAERAKLKAQQEADDAVREVTEITAALRESERKHRKFDQQLGEEKANTLKAIKERDAAQQQARDAETRYLNAVKESKELHEQIEVMEKERRMLRMEVDNLASTKDDAGKSVFELEKTRKRLEDELAEAREQIVELEDALQLADDAKTRGEVMLQAAKQDWERQVAQRSEEEEDQRRSLTKRVSFIFWNY</sequence>
<evidence type="ECO:0000256" key="1">
    <source>
        <dbReference type="ARBA" id="ARBA00023054"/>
    </source>
</evidence>
<feature type="domain" description="Myosin tail" evidence="3">
    <location>
        <begin position="5"/>
        <end position="233"/>
    </location>
</feature>
<organism evidence="4 5">
    <name type="scientific">Oesophagostomum dentatum</name>
    <name type="common">Nodular worm</name>
    <dbReference type="NCBI Taxonomy" id="61180"/>
    <lineage>
        <taxon>Eukaryota</taxon>
        <taxon>Metazoa</taxon>
        <taxon>Ecdysozoa</taxon>
        <taxon>Nematoda</taxon>
        <taxon>Chromadorea</taxon>
        <taxon>Rhabditida</taxon>
        <taxon>Rhabditina</taxon>
        <taxon>Rhabditomorpha</taxon>
        <taxon>Strongyloidea</taxon>
        <taxon>Strongylidae</taxon>
        <taxon>Oesophagostomum</taxon>
    </lineage>
</organism>
<dbReference type="InterPro" id="IPR002928">
    <property type="entry name" value="Myosin_tail"/>
</dbReference>
<name>A0A0B1SB81_OESDE</name>
<evidence type="ECO:0000313" key="5">
    <source>
        <dbReference type="Proteomes" id="UP000053660"/>
    </source>
</evidence>
<gene>
    <name evidence="4" type="ORF">OESDEN_17743</name>
</gene>
<dbReference type="OrthoDB" id="10055605at2759"/>
<evidence type="ECO:0000259" key="3">
    <source>
        <dbReference type="Pfam" id="PF01576"/>
    </source>
</evidence>
<dbReference type="AlphaFoldDB" id="A0A0B1SB81"/>
<evidence type="ECO:0000313" key="4">
    <source>
        <dbReference type="EMBL" id="KHJ82563.1"/>
    </source>
</evidence>
<reference evidence="4 5" key="1">
    <citation type="submission" date="2014-03" db="EMBL/GenBank/DDBJ databases">
        <title>Draft genome of the hookworm Oesophagostomum dentatum.</title>
        <authorList>
            <person name="Mitreva M."/>
        </authorList>
    </citation>
    <scope>NUCLEOTIDE SEQUENCE [LARGE SCALE GENOMIC DNA]</scope>
    <source>
        <strain evidence="4 5">OD-Hann</strain>
    </source>
</reference>
<dbReference type="GO" id="GO:0016459">
    <property type="term" value="C:myosin complex"/>
    <property type="evidence" value="ECO:0007669"/>
    <property type="project" value="InterPro"/>
</dbReference>
<feature type="region of interest" description="Disordered" evidence="2">
    <location>
        <begin position="42"/>
        <end position="67"/>
    </location>
</feature>
<keyword evidence="1" id="KW-0175">Coiled coil</keyword>
<dbReference type="Pfam" id="PF01576">
    <property type="entry name" value="Myosin_tail_1"/>
    <property type="match status" value="1"/>
</dbReference>